<name>A0A158JEG2_9BURK</name>
<dbReference type="EMBL" id="FCOK02000083">
    <property type="protein sequence ID" value="SAL67242.1"/>
    <property type="molecule type" value="Genomic_DNA"/>
</dbReference>
<dbReference type="RefSeq" id="WP_062091826.1">
    <property type="nucleotide sequence ID" value="NZ_FCOK02000083.1"/>
</dbReference>
<gene>
    <name evidence="1" type="ORF">AWB69_07688</name>
</gene>
<evidence type="ECO:0008006" key="3">
    <source>
        <dbReference type="Google" id="ProtNLM"/>
    </source>
</evidence>
<evidence type="ECO:0000313" key="2">
    <source>
        <dbReference type="Proteomes" id="UP000054683"/>
    </source>
</evidence>
<sequence length="127" mass="14248">MRFRFPLLPAEFEIPDSWWADAGMAAFCPGAPSYRCTLDAIVVPLREIEPPFRNPEVMLDWCGFDRSRMIRVLSAMATGAEMPPDRVVALPSADDPAAPFAYRVCDGFHRFYASIAAGFEMLPVVFR</sequence>
<accession>A0A158JEG2</accession>
<dbReference type="Proteomes" id="UP000054683">
    <property type="component" value="Unassembled WGS sequence"/>
</dbReference>
<dbReference type="OrthoDB" id="9134426at2"/>
<dbReference type="AlphaFoldDB" id="A0A158JEG2"/>
<organism evidence="1 2">
    <name type="scientific">Caballeronia udeis</name>
    <dbReference type="NCBI Taxonomy" id="1232866"/>
    <lineage>
        <taxon>Bacteria</taxon>
        <taxon>Pseudomonadati</taxon>
        <taxon>Pseudomonadota</taxon>
        <taxon>Betaproteobacteria</taxon>
        <taxon>Burkholderiales</taxon>
        <taxon>Burkholderiaceae</taxon>
        <taxon>Caballeronia</taxon>
    </lineage>
</organism>
<reference evidence="1 2" key="1">
    <citation type="submission" date="2016-01" db="EMBL/GenBank/DDBJ databases">
        <authorList>
            <person name="Oliw E.H."/>
        </authorList>
    </citation>
    <scope>NUCLEOTIDE SEQUENCE [LARGE SCALE GENOMIC DNA]</scope>
    <source>
        <strain evidence="1">LMG 27134</strain>
    </source>
</reference>
<evidence type="ECO:0000313" key="1">
    <source>
        <dbReference type="EMBL" id="SAL67242.1"/>
    </source>
</evidence>
<proteinExistence type="predicted"/>
<protein>
    <recommendedName>
        <fullName evidence="3">ParB-like nuclease</fullName>
    </recommendedName>
</protein>